<dbReference type="PROSITE" id="PS50192">
    <property type="entry name" value="T_SNARE"/>
    <property type="match status" value="1"/>
</dbReference>
<evidence type="ECO:0000256" key="1">
    <source>
        <dbReference type="ARBA" id="ARBA00004211"/>
    </source>
</evidence>
<dbReference type="eggNOG" id="KOG0810">
    <property type="taxonomic scope" value="Eukaryota"/>
</dbReference>
<feature type="domain" description="T-SNARE coiled-coil homology" evidence="9">
    <location>
        <begin position="183"/>
        <end position="245"/>
    </location>
</feature>
<dbReference type="HOGENOM" id="CLU_042423_0_1_1"/>
<evidence type="ECO:0000313" key="11">
    <source>
        <dbReference type="Proteomes" id="UP000015464"/>
    </source>
</evidence>
<dbReference type="Proteomes" id="UP000015464">
    <property type="component" value="Unassembled WGS sequence"/>
</dbReference>
<evidence type="ECO:0000256" key="5">
    <source>
        <dbReference type="ARBA" id="ARBA00023054"/>
    </source>
</evidence>
<dbReference type="InterPro" id="IPR045242">
    <property type="entry name" value="Syntaxin"/>
</dbReference>
<dbReference type="PROSITE" id="PS00914">
    <property type="entry name" value="SYNTAXIN"/>
    <property type="match status" value="1"/>
</dbReference>
<dbReference type="InterPro" id="IPR006012">
    <property type="entry name" value="Syntaxin/epimorphin_CS"/>
</dbReference>
<dbReference type="SUPFAM" id="SSF47661">
    <property type="entry name" value="t-snare proteins"/>
    <property type="match status" value="1"/>
</dbReference>
<name>S9VU75_SCHCR</name>
<dbReference type="GO" id="GO:0070056">
    <property type="term" value="C:prospore membrane leading edge"/>
    <property type="evidence" value="ECO:0007669"/>
    <property type="project" value="EnsemblFungi"/>
</dbReference>
<dbReference type="AlphaFoldDB" id="S9VU75"/>
<dbReference type="InterPro" id="IPR006011">
    <property type="entry name" value="Syntaxin_N"/>
</dbReference>
<comment type="subcellular location">
    <subcellularLocation>
        <location evidence="1">Membrane</location>
        <topology evidence="1">Single-pass type IV membrane protein</topology>
    </subcellularLocation>
</comment>
<gene>
    <name evidence="10" type="ORF">SPOG_03210</name>
</gene>
<dbReference type="GO" id="GO:0032120">
    <property type="term" value="P:ascospore-type prospore membrane formation"/>
    <property type="evidence" value="ECO:0007669"/>
    <property type="project" value="EnsemblFungi"/>
</dbReference>
<dbReference type="GO" id="GO:0000149">
    <property type="term" value="F:SNARE binding"/>
    <property type="evidence" value="ECO:0007669"/>
    <property type="project" value="TreeGrafter"/>
</dbReference>
<keyword evidence="4 8" id="KW-1133">Transmembrane helix</keyword>
<dbReference type="GO" id="GO:0006887">
    <property type="term" value="P:exocytosis"/>
    <property type="evidence" value="ECO:0007669"/>
    <property type="project" value="TreeGrafter"/>
</dbReference>
<evidence type="ECO:0000256" key="3">
    <source>
        <dbReference type="ARBA" id="ARBA00022692"/>
    </source>
</evidence>
<evidence type="ECO:0000256" key="4">
    <source>
        <dbReference type="ARBA" id="ARBA00022989"/>
    </source>
</evidence>
<dbReference type="OMA" id="RWICFIL"/>
<dbReference type="GO" id="GO:0005768">
    <property type="term" value="C:endosome"/>
    <property type="evidence" value="ECO:0007669"/>
    <property type="project" value="EnsemblFungi"/>
</dbReference>
<keyword evidence="3 8" id="KW-0812">Transmembrane</keyword>
<keyword evidence="11" id="KW-1185">Reference proteome</keyword>
<dbReference type="GO" id="GO:0051286">
    <property type="term" value="C:cell tip"/>
    <property type="evidence" value="ECO:0007669"/>
    <property type="project" value="EnsemblFungi"/>
</dbReference>
<sequence>MNTNKETDYSLGVEMIPLSMGEFFEEIDHIRDAIRQIEDNVGRIEMLHQQSLQEVDESNIAATTRQLEGYTADTRRLQTSVQLAIRSLESQNMQLPPDNDTATRRTQTEAVKKKFMDQIRHFLQIEKTYRAQYEQRMRRQLEIANPRATEEDFQTAISEENGGQVFAQALLRSNRSGEARTALREVQERHADIKKIERTIAELAQLFQDMATMVQEQEPAVDKIVTDAVNVRTNMGEGTQHMDRAIKSARAARRKKWICLGVCVLIVCILVAVLCGVLIPVVGNHNKH</sequence>
<dbReference type="FunFam" id="1.20.58.70:FF:000008">
    <property type="entry name" value="Syntaxin family protein"/>
    <property type="match status" value="1"/>
</dbReference>
<dbReference type="SMART" id="SM00503">
    <property type="entry name" value="SynN"/>
    <property type="match status" value="1"/>
</dbReference>
<dbReference type="GO" id="GO:0006906">
    <property type="term" value="P:vesicle fusion"/>
    <property type="evidence" value="ECO:0007669"/>
    <property type="project" value="TreeGrafter"/>
</dbReference>
<dbReference type="InterPro" id="IPR010989">
    <property type="entry name" value="SNARE"/>
</dbReference>
<keyword evidence="5" id="KW-0175">Coiled coil</keyword>
<reference evidence="10 11" key="1">
    <citation type="journal article" date="2011" name="Science">
        <title>Comparative functional genomics of the fission yeasts.</title>
        <authorList>
            <person name="Rhind N."/>
            <person name="Chen Z."/>
            <person name="Yassour M."/>
            <person name="Thompson D.A."/>
            <person name="Haas B.J."/>
            <person name="Habib N."/>
            <person name="Wapinski I."/>
            <person name="Roy S."/>
            <person name="Lin M.F."/>
            <person name="Heiman D.I."/>
            <person name="Young S.K."/>
            <person name="Furuya K."/>
            <person name="Guo Y."/>
            <person name="Pidoux A."/>
            <person name="Chen H.M."/>
            <person name="Robbertse B."/>
            <person name="Goldberg J.M."/>
            <person name="Aoki K."/>
            <person name="Bayne E.H."/>
            <person name="Berlin A.M."/>
            <person name="Desjardins C.A."/>
            <person name="Dobbs E."/>
            <person name="Dukaj L."/>
            <person name="Fan L."/>
            <person name="FitzGerald M.G."/>
            <person name="French C."/>
            <person name="Gujja S."/>
            <person name="Hansen K."/>
            <person name="Keifenheim D."/>
            <person name="Levin J.Z."/>
            <person name="Mosher R.A."/>
            <person name="Mueller C.A."/>
            <person name="Pfiffner J."/>
            <person name="Priest M."/>
            <person name="Russ C."/>
            <person name="Smialowska A."/>
            <person name="Swoboda P."/>
            <person name="Sykes S.M."/>
            <person name="Vaughn M."/>
            <person name="Vengrova S."/>
            <person name="Yoder R."/>
            <person name="Zeng Q."/>
            <person name="Allshire R."/>
            <person name="Baulcombe D."/>
            <person name="Birren B.W."/>
            <person name="Brown W."/>
            <person name="Ekwall K."/>
            <person name="Kellis M."/>
            <person name="Leatherwood J."/>
            <person name="Levin H."/>
            <person name="Margalit H."/>
            <person name="Martienssen R."/>
            <person name="Nieduszynski C.A."/>
            <person name="Spatafora J.W."/>
            <person name="Friedman N."/>
            <person name="Dalgaard J.Z."/>
            <person name="Baumann P."/>
            <person name="Niki H."/>
            <person name="Regev A."/>
            <person name="Nusbaum C."/>
        </authorList>
    </citation>
    <scope>NUCLEOTIDE SEQUENCE [LARGE SCALE GENOMIC DNA]</scope>
    <source>
        <strain evidence="11">OY26 / ATCC MYA-4695 / CBS 11777 / NBRC 106824 / NRRL Y48691</strain>
    </source>
</reference>
<comment type="similarity">
    <text evidence="2 7">Belongs to the syntaxin family.</text>
</comment>
<dbReference type="GO" id="GO:0048278">
    <property type="term" value="P:vesicle docking"/>
    <property type="evidence" value="ECO:0007669"/>
    <property type="project" value="TreeGrafter"/>
</dbReference>
<evidence type="ECO:0000256" key="6">
    <source>
        <dbReference type="ARBA" id="ARBA00023136"/>
    </source>
</evidence>
<dbReference type="GeneID" id="25037527"/>
<evidence type="ECO:0000259" key="9">
    <source>
        <dbReference type="PROSITE" id="PS50192"/>
    </source>
</evidence>
<dbReference type="SMART" id="SM00397">
    <property type="entry name" value="t_SNARE"/>
    <property type="match status" value="1"/>
</dbReference>
<feature type="transmembrane region" description="Helical" evidence="8">
    <location>
        <begin position="257"/>
        <end position="282"/>
    </location>
</feature>
<dbReference type="STRING" id="653667.S9VU75"/>
<dbReference type="GO" id="GO:0006886">
    <property type="term" value="P:intracellular protein transport"/>
    <property type="evidence" value="ECO:0007669"/>
    <property type="project" value="InterPro"/>
</dbReference>
<evidence type="ECO:0000313" key="10">
    <source>
        <dbReference type="EMBL" id="EPY49734.1"/>
    </source>
</evidence>
<dbReference type="GO" id="GO:0031201">
    <property type="term" value="C:SNARE complex"/>
    <property type="evidence" value="ECO:0007669"/>
    <property type="project" value="TreeGrafter"/>
</dbReference>
<evidence type="ECO:0000256" key="7">
    <source>
        <dbReference type="RuleBase" id="RU003858"/>
    </source>
</evidence>
<dbReference type="OrthoDB" id="10255013at2759"/>
<dbReference type="CDD" id="cd00179">
    <property type="entry name" value="SynN"/>
    <property type="match status" value="1"/>
</dbReference>
<dbReference type="GO" id="GO:0005484">
    <property type="term" value="F:SNAP receptor activity"/>
    <property type="evidence" value="ECO:0007669"/>
    <property type="project" value="InterPro"/>
</dbReference>
<dbReference type="GO" id="GO:0070057">
    <property type="term" value="C:prospore membrane spindle pole body attachment site"/>
    <property type="evidence" value="ECO:0007669"/>
    <property type="project" value="EnsemblFungi"/>
</dbReference>
<dbReference type="GO" id="GO:0032153">
    <property type="term" value="C:cell division site"/>
    <property type="evidence" value="ECO:0007669"/>
    <property type="project" value="EnsemblFungi"/>
</dbReference>
<dbReference type="InterPro" id="IPR000727">
    <property type="entry name" value="T_SNARE_dom"/>
</dbReference>
<accession>S9VU75</accession>
<dbReference type="CDD" id="cd15849">
    <property type="entry name" value="SNARE_Sso1"/>
    <property type="match status" value="1"/>
</dbReference>
<dbReference type="Pfam" id="PF00804">
    <property type="entry name" value="Syntaxin"/>
    <property type="match status" value="1"/>
</dbReference>
<dbReference type="PANTHER" id="PTHR19957">
    <property type="entry name" value="SYNTAXIN"/>
    <property type="match status" value="1"/>
</dbReference>
<dbReference type="PANTHER" id="PTHR19957:SF307">
    <property type="entry name" value="PROTEIN SSO1-RELATED"/>
    <property type="match status" value="1"/>
</dbReference>
<evidence type="ECO:0000256" key="8">
    <source>
        <dbReference type="SAM" id="Phobius"/>
    </source>
</evidence>
<dbReference type="Gene3D" id="1.20.58.70">
    <property type="match status" value="1"/>
</dbReference>
<keyword evidence="6 8" id="KW-0472">Membrane</keyword>
<evidence type="ECO:0000256" key="2">
    <source>
        <dbReference type="ARBA" id="ARBA00009063"/>
    </source>
</evidence>
<dbReference type="GO" id="GO:0044853">
    <property type="term" value="C:plasma membrane raft"/>
    <property type="evidence" value="ECO:0007669"/>
    <property type="project" value="EnsemblFungi"/>
</dbReference>
<proteinExistence type="inferred from homology"/>
<dbReference type="EMBL" id="KE546994">
    <property type="protein sequence ID" value="EPY49734.1"/>
    <property type="molecule type" value="Genomic_DNA"/>
</dbReference>
<dbReference type="Pfam" id="PF05739">
    <property type="entry name" value="SNARE"/>
    <property type="match status" value="1"/>
</dbReference>
<protein>
    <submittedName>
        <fullName evidence="10">SNARE Psy1</fullName>
    </submittedName>
</protein>
<organism evidence="10 11">
    <name type="scientific">Schizosaccharomyces cryophilus (strain OY26 / ATCC MYA-4695 / CBS 11777 / NBRC 106824 / NRRL Y48691)</name>
    <name type="common">Fission yeast</name>
    <dbReference type="NCBI Taxonomy" id="653667"/>
    <lineage>
        <taxon>Eukaryota</taxon>
        <taxon>Fungi</taxon>
        <taxon>Dikarya</taxon>
        <taxon>Ascomycota</taxon>
        <taxon>Taphrinomycotina</taxon>
        <taxon>Schizosaccharomycetes</taxon>
        <taxon>Schizosaccharomycetales</taxon>
        <taxon>Schizosaccharomycetaceae</taxon>
        <taxon>Schizosaccharomyces</taxon>
    </lineage>
</organism>
<dbReference type="RefSeq" id="XP_013025077.1">
    <property type="nucleotide sequence ID" value="XM_013169623.1"/>
</dbReference>